<keyword evidence="1" id="KW-1133">Transmembrane helix</keyword>
<proteinExistence type="predicted"/>
<keyword evidence="1" id="KW-0472">Membrane</keyword>
<organism evidence="2">
    <name type="scientific">Medioppia subpectinata</name>
    <dbReference type="NCBI Taxonomy" id="1979941"/>
    <lineage>
        <taxon>Eukaryota</taxon>
        <taxon>Metazoa</taxon>
        <taxon>Ecdysozoa</taxon>
        <taxon>Arthropoda</taxon>
        <taxon>Chelicerata</taxon>
        <taxon>Arachnida</taxon>
        <taxon>Acari</taxon>
        <taxon>Acariformes</taxon>
        <taxon>Sarcoptiformes</taxon>
        <taxon>Oribatida</taxon>
        <taxon>Brachypylina</taxon>
        <taxon>Oppioidea</taxon>
        <taxon>Oppiidae</taxon>
        <taxon>Medioppia</taxon>
    </lineage>
</organism>
<feature type="transmembrane region" description="Helical" evidence="1">
    <location>
        <begin position="91"/>
        <end position="110"/>
    </location>
</feature>
<name>A0A7R9PXA7_9ACAR</name>
<sequence>MHNIVRPVAYFELRVFYRKYLLSTMELKFWANIVLVFSAYKIMNRLVRAMVSGDNHTINTRSLYLLAYIVWSVLSLTAYLVVPMASYGRAANVMIVGEFFAAFGLLLVLCRSNKSNNKFRL</sequence>
<evidence type="ECO:0000256" key="1">
    <source>
        <dbReference type="SAM" id="Phobius"/>
    </source>
</evidence>
<dbReference type="EMBL" id="OC856720">
    <property type="protein sequence ID" value="CAD7624176.1"/>
    <property type="molecule type" value="Genomic_DNA"/>
</dbReference>
<reference evidence="2" key="1">
    <citation type="submission" date="2020-11" db="EMBL/GenBank/DDBJ databases">
        <authorList>
            <person name="Tran Van P."/>
        </authorList>
    </citation>
    <scope>NUCLEOTIDE SEQUENCE</scope>
</reference>
<keyword evidence="1" id="KW-0812">Transmembrane</keyword>
<dbReference type="EMBL" id="CAJPIZ010002145">
    <property type="protein sequence ID" value="CAG2104606.1"/>
    <property type="molecule type" value="Genomic_DNA"/>
</dbReference>
<protein>
    <submittedName>
        <fullName evidence="2">Uncharacterized protein</fullName>
    </submittedName>
</protein>
<dbReference type="AlphaFoldDB" id="A0A7R9PXA7"/>
<feature type="transmembrane region" description="Helical" evidence="1">
    <location>
        <begin position="63"/>
        <end position="85"/>
    </location>
</feature>
<dbReference type="OrthoDB" id="8249736at2759"/>
<dbReference type="Proteomes" id="UP000759131">
    <property type="component" value="Unassembled WGS sequence"/>
</dbReference>
<keyword evidence="3" id="KW-1185">Reference proteome</keyword>
<gene>
    <name evidence="2" type="ORF">OSB1V03_LOCUS4622</name>
</gene>
<evidence type="ECO:0000313" key="2">
    <source>
        <dbReference type="EMBL" id="CAD7624176.1"/>
    </source>
</evidence>
<evidence type="ECO:0000313" key="3">
    <source>
        <dbReference type="Proteomes" id="UP000759131"/>
    </source>
</evidence>
<feature type="transmembrane region" description="Helical" evidence="1">
    <location>
        <begin position="20"/>
        <end position="42"/>
    </location>
</feature>
<accession>A0A7R9PXA7</accession>